<reference evidence="2" key="1">
    <citation type="submission" date="2020-09" db="EMBL/GenBank/DDBJ databases">
        <authorList>
            <person name="Blom J."/>
        </authorList>
    </citation>
    <scope>NUCLEOTIDE SEQUENCE</scope>
    <source>
        <strain evidence="2">No.66</strain>
        <plasmid evidence="2">p3</plasmid>
    </source>
</reference>
<dbReference type="GO" id="GO:0006355">
    <property type="term" value="P:regulation of DNA-templated transcription"/>
    <property type="evidence" value="ECO:0007669"/>
    <property type="project" value="InterPro"/>
</dbReference>
<evidence type="ECO:0000259" key="1">
    <source>
        <dbReference type="Pfam" id="PF13411"/>
    </source>
</evidence>
<evidence type="ECO:0000313" key="2">
    <source>
        <dbReference type="EMBL" id="CAD5984672.1"/>
    </source>
</evidence>
<gene>
    <name evidence="2" type="ORF">PANO66_04468</name>
</gene>
<name>A0AAD1Q7Y4_PLAAG</name>
<organism evidence="2 3">
    <name type="scientific">Planktothrix agardhii</name>
    <name type="common">Oscillatoria agardhii</name>
    <dbReference type="NCBI Taxonomy" id="1160"/>
    <lineage>
        <taxon>Bacteria</taxon>
        <taxon>Bacillati</taxon>
        <taxon>Cyanobacteriota</taxon>
        <taxon>Cyanophyceae</taxon>
        <taxon>Oscillatoriophycideae</taxon>
        <taxon>Oscillatoriales</taxon>
        <taxon>Microcoleaceae</taxon>
        <taxon>Planktothrix</taxon>
    </lineage>
</organism>
<sequence length="170" mass="19312">MTQMIGFTRKETMQLTGCTSSRLAYLEKVGLIVPYRYGATSGRPTVVFSWEQLLEIRAIRNLRQEEISLQTVRKIIEFLDKSGYDNSLRNKQLVVVGDEVFWIEQDWSDFGANMPTALKIAGKKDKGIGQYVLLIIPPLIALVNDIWEAAKDSKLIDFQSFKQRAKAIPA</sequence>
<dbReference type="Proteomes" id="UP001153761">
    <property type="component" value="Plasmid p3"/>
</dbReference>
<dbReference type="AlphaFoldDB" id="A0AAD1Q7Y4"/>
<geneLocation type="plasmid" evidence="2 3">
    <name>p3</name>
</geneLocation>
<dbReference type="InterPro" id="IPR009061">
    <property type="entry name" value="DNA-bd_dom_put_sf"/>
</dbReference>
<proteinExistence type="predicted"/>
<dbReference type="SUPFAM" id="SSF46955">
    <property type="entry name" value="Putative DNA-binding domain"/>
    <property type="match status" value="1"/>
</dbReference>
<accession>A0AAD1Q7Y4</accession>
<dbReference type="Gene3D" id="1.10.1660.10">
    <property type="match status" value="1"/>
</dbReference>
<evidence type="ECO:0000313" key="3">
    <source>
        <dbReference type="Proteomes" id="UP001153761"/>
    </source>
</evidence>
<dbReference type="GO" id="GO:0003677">
    <property type="term" value="F:DNA binding"/>
    <property type="evidence" value="ECO:0007669"/>
    <property type="project" value="InterPro"/>
</dbReference>
<dbReference type="EMBL" id="LR882966">
    <property type="protein sequence ID" value="CAD5984672.1"/>
    <property type="molecule type" value="Genomic_DNA"/>
</dbReference>
<protein>
    <recommendedName>
        <fullName evidence="1">HTH merR-type domain-containing protein</fullName>
    </recommendedName>
</protein>
<dbReference type="RefSeq" id="WP_254032792.1">
    <property type="nucleotide sequence ID" value="NZ_LR882966.1"/>
</dbReference>
<dbReference type="InterPro" id="IPR000551">
    <property type="entry name" value="MerR-type_HTH_dom"/>
</dbReference>
<feature type="domain" description="HTH merR-type" evidence="1">
    <location>
        <begin position="10"/>
        <end position="77"/>
    </location>
</feature>
<keyword evidence="2" id="KW-0614">Plasmid</keyword>
<dbReference type="Pfam" id="PF13411">
    <property type="entry name" value="MerR_1"/>
    <property type="match status" value="1"/>
</dbReference>